<dbReference type="PROSITE" id="PS51257">
    <property type="entry name" value="PROKAR_LIPOPROTEIN"/>
    <property type="match status" value="1"/>
</dbReference>
<dbReference type="GO" id="GO:0004502">
    <property type="term" value="F:kynurenine 3-monooxygenase activity"/>
    <property type="evidence" value="ECO:0007669"/>
    <property type="project" value="TreeGrafter"/>
</dbReference>
<name>A0A9P1D9A4_9DINO</name>
<gene>
    <name evidence="9" type="ORF">C1SCF055_LOCUS30795</name>
</gene>
<evidence type="ECO:0000256" key="4">
    <source>
        <dbReference type="ARBA" id="ARBA00022857"/>
    </source>
</evidence>
<sequence>MAARHGRKTWQYLMACVLVVSGISCFPGFVAPSTGAAPWRLPGARAEPLEAPSRASLQLSVLIVGAGPAGLLLADRLLSAGCNVHLVEARQDPREGALEGRAYALGLGIRAQRAIRTLGDELWESIKPSGFASERFKLHISEKMAIDLRTPEDNNGLEPSLLIYQSDLCSAMLDHLESNQQGAGKLKISFQSKLKSLDTSTGVATLQSGDTLSELPAADLVAGCDGVNSVVRASIAAANPAFEVEQTKLPGSFKVLRFPQMPSKLDPSAVHAIPGKGSTSAFVEPTARGACALINWRDGVDTKPLPNLGELTESAEKARETLASYFPLIEDAINEDAGQQFVNQQASQASTVKCNSYHLGRAVLLGDAAHCTGGVSGQGCSSAMKDSVVLAELLQHEVGSGRSVAETLAMYSRQQVPEGHALLDLSLGPSAEVGPLKKALYGAASFAGTLLSKVGIGDPPLQTLLTTCLTPFSEIRRDRDFFFGDFPKQAEFDEMIEKVSS</sequence>
<keyword evidence="6" id="KW-0503">Monooxygenase</keyword>
<reference evidence="9" key="1">
    <citation type="submission" date="2022-10" db="EMBL/GenBank/DDBJ databases">
        <authorList>
            <person name="Chen Y."/>
            <person name="Dougan E. K."/>
            <person name="Chan C."/>
            <person name="Rhodes N."/>
            <person name="Thang M."/>
        </authorList>
    </citation>
    <scope>NUCLEOTIDE SEQUENCE</scope>
</reference>
<evidence type="ECO:0000256" key="3">
    <source>
        <dbReference type="ARBA" id="ARBA00022827"/>
    </source>
</evidence>
<dbReference type="SUPFAM" id="SSF51905">
    <property type="entry name" value="FAD/NAD(P)-binding domain"/>
    <property type="match status" value="1"/>
</dbReference>
<evidence type="ECO:0000256" key="7">
    <source>
        <dbReference type="SAM" id="Phobius"/>
    </source>
</evidence>
<dbReference type="PANTHER" id="PTHR46028:SF2">
    <property type="entry name" value="KYNURENINE 3-MONOOXYGENASE"/>
    <property type="match status" value="1"/>
</dbReference>
<dbReference type="Proteomes" id="UP001152797">
    <property type="component" value="Unassembled WGS sequence"/>
</dbReference>
<protein>
    <submittedName>
        <fullName evidence="11">Kynurenine 3-monooxygenase (Fpk) (Kynurenin e 3-hydroxylase)</fullName>
    </submittedName>
</protein>
<dbReference type="OrthoDB" id="655030at2759"/>
<dbReference type="InterPro" id="IPR002938">
    <property type="entry name" value="FAD-bd"/>
</dbReference>
<dbReference type="EMBL" id="CAMXCT010003557">
    <property type="protein sequence ID" value="CAI4005039.1"/>
    <property type="molecule type" value="Genomic_DNA"/>
</dbReference>
<dbReference type="PRINTS" id="PR00420">
    <property type="entry name" value="RNGMNOXGNASE"/>
</dbReference>
<dbReference type="GO" id="GO:0071949">
    <property type="term" value="F:FAD binding"/>
    <property type="evidence" value="ECO:0007669"/>
    <property type="project" value="InterPro"/>
</dbReference>
<keyword evidence="4" id="KW-0521">NADP</keyword>
<reference evidence="10" key="2">
    <citation type="submission" date="2024-04" db="EMBL/GenBank/DDBJ databases">
        <authorList>
            <person name="Chen Y."/>
            <person name="Shah S."/>
            <person name="Dougan E. K."/>
            <person name="Thang M."/>
            <person name="Chan C."/>
        </authorList>
    </citation>
    <scope>NUCLEOTIDE SEQUENCE [LARGE SCALE GENOMIC DNA]</scope>
</reference>
<evidence type="ECO:0000256" key="2">
    <source>
        <dbReference type="ARBA" id="ARBA00022630"/>
    </source>
</evidence>
<dbReference type="Gene3D" id="3.50.50.60">
    <property type="entry name" value="FAD/NAD(P)-binding domain"/>
    <property type="match status" value="1"/>
</dbReference>
<dbReference type="InterPro" id="IPR036188">
    <property type="entry name" value="FAD/NAD-bd_sf"/>
</dbReference>
<keyword evidence="7" id="KW-0472">Membrane</keyword>
<keyword evidence="7" id="KW-0812">Transmembrane</keyword>
<dbReference type="PANTHER" id="PTHR46028">
    <property type="entry name" value="KYNURENINE 3-MONOOXYGENASE"/>
    <property type="match status" value="1"/>
</dbReference>
<proteinExistence type="predicted"/>
<evidence type="ECO:0000313" key="11">
    <source>
        <dbReference type="EMBL" id="CAL4792351.1"/>
    </source>
</evidence>
<keyword evidence="12" id="KW-1185">Reference proteome</keyword>
<dbReference type="Pfam" id="PF01494">
    <property type="entry name" value="FAD_binding_3"/>
    <property type="match status" value="1"/>
</dbReference>
<keyword evidence="7" id="KW-1133">Transmembrane helix</keyword>
<comment type="caution">
    <text evidence="9">The sequence shown here is derived from an EMBL/GenBank/DDBJ whole genome shotgun (WGS) entry which is preliminary data.</text>
</comment>
<feature type="transmembrane region" description="Helical" evidence="7">
    <location>
        <begin position="12"/>
        <end position="35"/>
    </location>
</feature>
<evidence type="ECO:0000256" key="1">
    <source>
        <dbReference type="ARBA" id="ARBA00001974"/>
    </source>
</evidence>
<feature type="domain" description="FAD-binding" evidence="8">
    <location>
        <begin position="59"/>
        <end position="424"/>
    </location>
</feature>
<organism evidence="9">
    <name type="scientific">Cladocopium goreaui</name>
    <dbReference type="NCBI Taxonomy" id="2562237"/>
    <lineage>
        <taxon>Eukaryota</taxon>
        <taxon>Sar</taxon>
        <taxon>Alveolata</taxon>
        <taxon>Dinophyceae</taxon>
        <taxon>Suessiales</taxon>
        <taxon>Symbiodiniaceae</taxon>
        <taxon>Cladocopium</taxon>
    </lineage>
</organism>
<dbReference type="EMBL" id="CAMXCT030003557">
    <property type="protein sequence ID" value="CAL4792351.1"/>
    <property type="molecule type" value="Genomic_DNA"/>
</dbReference>
<evidence type="ECO:0000256" key="6">
    <source>
        <dbReference type="ARBA" id="ARBA00023033"/>
    </source>
</evidence>
<evidence type="ECO:0000313" key="9">
    <source>
        <dbReference type="EMBL" id="CAI4005039.1"/>
    </source>
</evidence>
<keyword evidence="5" id="KW-0560">Oxidoreductase</keyword>
<keyword evidence="2" id="KW-0285">Flavoprotein</keyword>
<comment type="cofactor">
    <cofactor evidence="1">
        <name>FAD</name>
        <dbReference type="ChEBI" id="CHEBI:57692"/>
    </cofactor>
</comment>
<keyword evidence="3" id="KW-0274">FAD</keyword>
<dbReference type="GO" id="GO:0070189">
    <property type="term" value="P:kynurenine metabolic process"/>
    <property type="evidence" value="ECO:0007669"/>
    <property type="project" value="TreeGrafter"/>
</dbReference>
<dbReference type="EMBL" id="CAMXCT020003557">
    <property type="protein sequence ID" value="CAL1158414.1"/>
    <property type="molecule type" value="Genomic_DNA"/>
</dbReference>
<evidence type="ECO:0000313" key="10">
    <source>
        <dbReference type="EMBL" id="CAL1158414.1"/>
    </source>
</evidence>
<evidence type="ECO:0000259" key="8">
    <source>
        <dbReference type="Pfam" id="PF01494"/>
    </source>
</evidence>
<accession>A0A9P1D9A4</accession>
<evidence type="ECO:0000256" key="5">
    <source>
        <dbReference type="ARBA" id="ARBA00023002"/>
    </source>
</evidence>
<evidence type="ECO:0000313" key="12">
    <source>
        <dbReference type="Proteomes" id="UP001152797"/>
    </source>
</evidence>
<dbReference type="AlphaFoldDB" id="A0A9P1D9A4"/>